<protein>
    <recommendedName>
        <fullName evidence="4">Phage protein</fullName>
    </recommendedName>
</protein>
<evidence type="ECO:0008006" key="4">
    <source>
        <dbReference type="Google" id="ProtNLM"/>
    </source>
</evidence>
<proteinExistence type="predicted"/>
<sequence>MNVTITSNEAQAEPATTVPTGNLNDGMTVTDAKGRSITLKRPTLLAQFCLVEAAGESASNAVYMNMVRPILFVTAINGESVLQPTTKLQVDSLIQRLGEEGYEAIATALLVEMGATTQEEEIASLKK</sequence>
<evidence type="ECO:0000313" key="2">
    <source>
        <dbReference type="EMBL" id="MDB0569818.1"/>
    </source>
</evidence>
<dbReference type="Proteomes" id="UP001144050">
    <property type="component" value="Unassembled WGS sequence"/>
</dbReference>
<dbReference type="RefSeq" id="WP_271656176.1">
    <property type="nucleotide sequence ID" value="NZ_JAIVFG010000003.1"/>
</dbReference>
<dbReference type="EMBL" id="JAIVFG010000003">
    <property type="protein sequence ID" value="MDB0569818.1"/>
    <property type="molecule type" value="Genomic_DNA"/>
</dbReference>
<dbReference type="AlphaFoldDB" id="A0AAW5ZJE6"/>
<reference evidence="2" key="1">
    <citation type="submission" date="2021-09" db="EMBL/GenBank/DDBJ databases">
        <title>Genomic analysis of Ralstonia spp.</title>
        <authorList>
            <person name="Aburjaile F."/>
            <person name="Ariute J.C."/>
            <person name="Pais A.K.L."/>
            <person name="Albuquerque G.M.R."/>
            <person name="Silva A.M.F."/>
            <person name="Brenig B."/>
            <person name="Azevedo V."/>
            <person name="Matiuzzi M."/>
            <person name="Ramos R."/>
            <person name="Goes-Neto A."/>
            <person name="Soares S."/>
            <person name="Iseppon A.M.B."/>
            <person name="Souza E."/>
            <person name="Gama M."/>
        </authorList>
    </citation>
    <scope>NUCLEOTIDE SEQUENCE</scope>
    <source>
        <strain evidence="2">CCRMRs91</strain>
    </source>
</reference>
<evidence type="ECO:0000256" key="1">
    <source>
        <dbReference type="SAM" id="MobiDB-lite"/>
    </source>
</evidence>
<gene>
    <name evidence="2" type="ORF">LBW59_03395</name>
</gene>
<feature type="region of interest" description="Disordered" evidence="1">
    <location>
        <begin position="1"/>
        <end position="24"/>
    </location>
</feature>
<name>A0AAW5ZJE6_RALSL</name>
<feature type="compositionally biased region" description="Polar residues" evidence="1">
    <location>
        <begin position="1"/>
        <end position="10"/>
    </location>
</feature>
<comment type="caution">
    <text evidence="2">The sequence shown here is derived from an EMBL/GenBank/DDBJ whole genome shotgun (WGS) entry which is preliminary data.</text>
</comment>
<organism evidence="2 3">
    <name type="scientific">Ralstonia solanacearum</name>
    <name type="common">Pseudomonas solanacearum</name>
    <dbReference type="NCBI Taxonomy" id="305"/>
    <lineage>
        <taxon>Bacteria</taxon>
        <taxon>Pseudomonadati</taxon>
        <taxon>Pseudomonadota</taxon>
        <taxon>Betaproteobacteria</taxon>
        <taxon>Burkholderiales</taxon>
        <taxon>Burkholderiaceae</taxon>
        <taxon>Ralstonia</taxon>
        <taxon>Ralstonia solanacearum species complex</taxon>
    </lineage>
</organism>
<evidence type="ECO:0000313" key="3">
    <source>
        <dbReference type="Proteomes" id="UP001144050"/>
    </source>
</evidence>
<accession>A0AAW5ZJE6</accession>